<dbReference type="Gene3D" id="3.40.720.10">
    <property type="entry name" value="Alkaline Phosphatase, subunit A"/>
    <property type="match status" value="1"/>
</dbReference>
<evidence type="ECO:0000313" key="2">
    <source>
        <dbReference type="EMBL" id="KGO92568.1"/>
    </source>
</evidence>
<comment type="caution">
    <text evidence="2">The sequence shown here is derived from an EMBL/GenBank/DDBJ whole genome shotgun (WGS) entry which is preliminary data.</text>
</comment>
<dbReference type="Proteomes" id="UP000030111">
    <property type="component" value="Unassembled WGS sequence"/>
</dbReference>
<evidence type="ECO:0008006" key="4">
    <source>
        <dbReference type="Google" id="ProtNLM"/>
    </source>
</evidence>
<feature type="transmembrane region" description="Helical" evidence="1">
    <location>
        <begin position="83"/>
        <end position="102"/>
    </location>
</feature>
<dbReference type="eggNOG" id="COG3083">
    <property type="taxonomic scope" value="Bacteria"/>
</dbReference>
<dbReference type="InterPro" id="IPR017850">
    <property type="entry name" value="Alkaline_phosphatase_core_sf"/>
</dbReference>
<dbReference type="AlphaFoldDB" id="A0A0A2MM52"/>
<feature type="transmembrane region" description="Helical" evidence="1">
    <location>
        <begin position="49"/>
        <end position="71"/>
    </location>
</feature>
<keyword evidence="1" id="KW-1133">Transmembrane helix</keyword>
<accession>A0A0A2MM52</accession>
<protein>
    <recommendedName>
        <fullName evidence="4">Sulfatase N-terminal domain-containing protein</fullName>
    </recommendedName>
</protein>
<keyword evidence="1" id="KW-0812">Transmembrane</keyword>
<evidence type="ECO:0000256" key="1">
    <source>
        <dbReference type="SAM" id="Phobius"/>
    </source>
</evidence>
<keyword evidence="1" id="KW-0472">Membrane</keyword>
<organism evidence="2 3">
    <name type="scientific">Flavobacterium subsaxonicum WB 4.1-42 = DSM 21790</name>
    <dbReference type="NCBI Taxonomy" id="1121898"/>
    <lineage>
        <taxon>Bacteria</taxon>
        <taxon>Pseudomonadati</taxon>
        <taxon>Bacteroidota</taxon>
        <taxon>Flavobacteriia</taxon>
        <taxon>Flavobacteriales</taxon>
        <taxon>Flavobacteriaceae</taxon>
        <taxon>Flavobacterium</taxon>
    </lineage>
</organism>
<evidence type="ECO:0000313" key="3">
    <source>
        <dbReference type="Proteomes" id="UP000030111"/>
    </source>
</evidence>
<dbReference type="SUPFAM" id="SSF53649">
    <property type="entry name" value="Alkaline phosphatase-like"/>
    <property type="match status" value="1"/>
</dbReference>
<reference evidence="2 3" key="1">
    <citation type="submission" date="2013-09" db="EMBL/GenBank/DDBJ databases">
        <authorList>
            <person name="Zeng Z."/>
            <person name="Chen C."/>
        </authorList>
    </citation>
    <scope>NUCLEOTIDE SEQUENCE [LARGE SCALE GENOMIC DNA]</scope>
    <source>
        <strain evidence="2 3">WB 4.1-42</strain>
    </source>
</reference>
<proteinExistence type="predicted"/>
<feature type="transmembrane region" description="Helical" evidence="1">
    <location>
        <begin position="21"/>
        <end position="37"/>
    </location>
</feature>
<name>A0A0A2MM52_9FLAO</name>
<gene>
    <name evidence="2" type="ORF">Q766_12395</name>
</gene>
<dbReference type="EMBL" id="JRLY01000009">
    <property type="protein sequence ID" value="KGO92568.1"/>
    <property type="molecule type" value="Genomic_DNA"/>
</dbReference>
<dbReference type="OrthoDB" id="1398489at2"/>
<keyword evidence="3" id="KW-1185">Reference proteome</keyword>
<dbReference type="RefSeq" id="WP_026991397.1">
    <property type="nucleotide sequence ID" value="NZ_AUGP01000029.1"/>
</dbReference>
<sequence length="490" mass="55921">MIEKQRQKILGFINAPKDVPLLAGFSVGVYMVLFYYAQNYSLANSWQQLLYLAGYYAILPAVVLFAAYKIVGFTPFKAYQKNILFVGMIAFLSYYIIEIVHVPLSKKVALAGIIGLSAIVSFWFKQYYKLFVILLLFLSLFNLYAVTGIIVSTETASAEWQKLPDTIDKAVFKQKPNIYYIQPDGYTNAENLKGDNYKFDNSDFDGYLKQSGFKVYDGFRSNYHTTLLSNSSMFAMQHHYAQEDMDPYNARNVIIGNNPVLRGLKSNGYTTSFITERPYLIINRPKMGYDFCNFDYNELPYFQDGWSSQRDVTADLRLQINKNKKTGNFYFIEKMTPGHINNNAPSLGIDGERAAYLERIKEANIWLKEILSLITKADPNAIVIVGADHGGFAGFEYMGKTENLITDTKLNKSMYGALLAIKWNNPAYNDYDADLKTSVNLFRTVFAVLSEDKDYLKNYQQNNSYMRTLRPSGVYKYINNAGQPVIEAVK</sequence>
<dbReference type="STRING" id="1121898.GCA_000422725_03427"/>
<feature type="transmembrane region" description="Helical" evidence="1">
    <location>
        <begin position="108"/>
        <end position="124"/>
    </location>
</feature>
<feature type="transmembrane region" description="Helical" evidence="1">
    <location>
        <begin position="131"/>
        <end position="151"/>
    </location>
</feature>